<dbReference type="Pfam" id="PF01467">
    <property type="entry name" value="CTP_transf_like"/>
    <property type="match status" value="1"/>
</dbReference>
<keyword evidence="5 11" id="KW-0808">Transferase</keyword>
<dbReference type="RefSeq" id="WP_194115706.1">
    <property type="nucleotide sequence ID" value="NZ_JADFUA010000003.1"/>
</dbReference>
<evidence type="ECO:0000256" key="4">
    <source>
        <dbReference type="ARBA" id="ARBA00022642"/>
    </source>
</evidence>
<name>A0A8J7FK92_9NEIS</name>
<dbReference type="EMBL" id="JADFUA010000003">
    <property type="protein sequence ID" value="MBE9609192.1"/>
    <property type="molecule type" value="Genomic_DNA"/>
</dbReference>
<dbReference type="SUPFAM" id="SSF52374">
    <property type="entry name" value="Nucleotidylyl transferase"/>
    <property type="match status" value="1"/>
</dbReference>
<dbReference type="PANTHER" id="PTHR39321">
    <property type="entry name" value="NICOTINATE-NUCLEOTIDE ADENYLYLTRANSFERASE-RELATED"/>
    <property type="match status" value="1"/>
</dbReference>
<dbReference type="InterPro" id="IPR014729">
    <property type="entry name" value="Rossmann-like_a/b/a_fold"/>
</dbReference>
<comment type="caution">
    <text evidence="13">The sequence shown here is derived from an EMBL/GenBank/DDBJ whole genome shotgun (WGS) entry which is preliminary data.</text>
</comment>
<protein>
    <recommendedName>
        <fullName evidence="11">Probable nicotinate-nucleotide adenylyltransferase</fullName>
        <ecNumber evidence="11">2.7.7.18</ecNumber>
    </recommendedName>
    <alternativeName>
        <fullName evidence="11">Deamido-NAD(+) diphosphorylase</fullName>
    </alternativeName>
    <alternativeName>
        <fullName evidence="11">Deamido-NAD(+) pyrophosphorylase</fullName>
    </alternativeName>
    <alternativeName>
        <fullName evidence="11">Nicotinate mononucleotide adenylyltransferase</fullName>
        <shortName evidence="11">NaMN adenylyltransferase</shortName>
    </alternativeName>
</protein>
<evidence type="ECO:0000256" key="2">
    <source>
        <dbReference type="ARBA" id="ARBA00005019"/>
    </source>
</evidence>
<feature type="domain" description="Cytidyltransferase-like" evidence="12">
    <location>
        <begin position="7"/>
        <end position="184"/>
    </location>
</feature>
<keyword evidence="6 11" id="KW-0548">Nucleotidyltransferase</keyword>
<dbReference type="NCBIfam" id="TIGR00482">
    <property type="entry name" value="nicotinate (nicotinamide) nucleotide adenylyltransferase"/>
    <property type="match status" value="1"/>
</dbReference>
<comment type="similarity">
    <text evidence="3 11">Belongs to the NadD family.</text>
</comment>
<dbReference type="GO" id="GO:0004515">
    <property type="term" value="F:nicotinate-nucleotide adenylyltransferase activity"/>
    <property type="evidence" value="ECO:0007669"/>
    <property type="project" value="UniProtKB-UniRule"/>
</dbReference>
<dbReference type="CDD" id="cd02165">
    <property type="entry name" value="NMNAT"/>
    <property type="match status" value="1"/>
</dbReference>
<evidence type="ECO:0000256" key="7">
    <source>
        <dbReference type="ARBA" id="ARBA00022741"/>
    </source>
</evidence>
<gene>
    <name evidence="11 13" type="primary">nadD</name>
    <name evidence="13" type="ORF">INR99_07510</name>
</gene>
<keyword evidence="9 11" id="KW-0520">NAD</keyword>
<evidence type="ECO:0000256" key="6">
    <source>
        <dbReference type="ARBA" id="ARBA00022695"/>
    </source>
</evidence>
<comment type="pathway">
    <text evidence="2 11">Cofactor biosynthesis; NAD(+) biosynthesis; deamido-NAD(+) from nicotinate D-ribonucleotide: step 1/1.</text>
</comment>
<dbReference type="GO" id="GO:0005524">
    <property type="term" value="F:ATP binding"/>
    <property type="evidence" value="ECO:0007669"/>
    <property type="project" value="UniProtKB-KW"/>
</dbReference>
<evidence type="ECO:0000256" key="10">
    <source>
        <dbReference type="ARBA" id="ARBA00048721"/>
    </source>
</evidence>
<dbReference type="Gene3D" id="3.40.50.620">
    <property type="entry name" value="HUPs"/>
    <property type="match status" value="1"/>
</dbReference>
<dbReference type="InterPro" id="IPR005248">
    <property type="entry name" value="NadD/NMNAT"/>
</dbReference>
<comment type="catalytic activity">
    <reaction evidence="10 11">
        <text>nicotinate beta-D-ribonucleotide + ATP + H(+) = deamido-NAD(+) + diphosphate</text>
        <dbReference type="Rhea" id="RHEA:22860"/>
        <dbReference type="ChEBI" id="CHEBI:15378"/>
        <dbReference type="ChEBI" id="CHEBI:30616"/>
        <dbReference type="ChEBI" id="CHEBI:33019"/>
        <dbReference type="ChEBI" id="CHEBI:57502"/>
        <dbReference type="ChEBI" id="CHEBI:58437"/>
        <dbReference type="EC" id="2.7.7.18"/>
    </reaction>
</comment>
<evidence type="ECO:0000313" key="14">
    <source>
        <dbReference type="Proteomes" id="UP000604481"/>
    </source>
</evidence>
<keyword evidence="7 11" id="KW-0547">Nucleotide-binding</keyword>
<evidence type="ECO:0000313" key="13">
    <source>
        <dbReference type="EMBL" id="MBE9609192.1"/>
    </source>
</evidence>
<dbReference type="AlphaFoldDB" id="A0A8J7FK92"/>
<dbReference type="HAMAP" id="MF_00244">
    <property type="entry name" value="NaMN_adenylyltr"/>
    <property type="match status" value="1"/>
</dbReference>
<dbReference type="InterPro" id="IPR004821">
    <property type="entry name" value="Cyt_trans-like"/>
</dbReference>
<keyword evidence="8 11" id="KW-0067">ATP-binding</keyword>
<proteinExistence type="inferred from homology"/>
<dbReference type="GO" id="GO:0009435">
    <property type="term" value="P:NAD+ biosynthetic process"/>
    <property type="evidence" value="ECO:0007669"/>
    <property type="project" value="UniProtKB-UniRule"/>
</dbReference>
<evidence type="ECO:0000256" key="11">
    <source>
        <dbReference type="HAMAP-Rule" id="MF_00244"/>
    </source>
</evidence>
<accession>A0A8J7FK92</accession>
<dbReference type="PANTHER" id="PTHR39321:SF3">
    <property type="entry name" value="PHOSPHOPANTETHEINE ADENYLYLTRANSFERASE"/>
    <property type="match status" value="1"/>
</dbReference>
<keyword evidence="4 11" id="KW-0662">Pyridine nucleotide biosynthesis</keyword>
<dbReference type="NCBIfam" id="TIGR00125">
    <property type="entry name" value="cyt_tran_rel"/>
    <property type="match status" value="1"/>
</dbReference>
<keyword evidence="14" id="KW-1185">Reference proteome</keyword>
<evidence type="ECO:0000256" key="9">
    <source>
        <dbReference type="ARBA" id="ARBA00023027"/>
    </source>
</evidence>
<dbReference type="UniPathway" id="UPA00253">
    <property type="reaction ID" value="UER00332"/>
</dbReference>
<evidence type="ECO:0000256" key="5">
    <source>
        <dbReference type="ARBA" id="ARBA00022679"/>
    </source>
</evidence>
<dbReference type="EC" id="2.7.7.18" evidence="11"/>
<evidence type="ECO:0000256" key="3">
    <source>
        <dbReference type="ARBA" id="ARBA00009014"/>
    </source>
</evidence>
<reference evidence="13 14" key="1">
    <citation type="submission" date="2020-10" db="EMBL/GenBank/DDBJ databases">
        <title>The genome sequence of Chitinilyticum litopenaei 4Y14.</title>
        <authorList>
            <person name="Liu Y."/>
        </authorList>
    </citation>
    <scope>NUCLEOTIDE SEQUENCE [LARGE SCALE GENOMIC DNA]</scope>
    <source>
        <strain evidence="13 14">4Y14</strain>
    </source>
</reference>
<dbReference type="NCBIfam" id="NF000839">
    <property type="entry name" value="PRK00071.1-1"/>
    <property type="match status" value="1"/>
</dbReference>
<evidence type="ECO:0000256" key="8">
    <source>
        <dbReference type="ARBA" id="ARBA00022840"/>
    </source>
</evidence>
<organism evidence="13 14">
    <name type="scientific">Chitinilyticum piscinae</name>
    <dbReference type="NCBI Taxonomy" id="2866724"/>
    <lineage>
        <taxon>Bacteria</taxon>
        <taxon>Pseudomonadati</taxon>
        <taxon>Pseudomonadota</taxon>
        <taxon>Betaproteobacteria</taxon>
        <taxon>Neisseriales</taxon>
        <taxon>Chitinibacteraceae</taxon>
        <taxon>Chitinilyticum</taxon>
    </lineage>
</organism>
<dbReference type="Proteomes" id="UP000604481">
    <property type="component" value="Unassembled WGS sequence"/>
</dbReference>
<sequence>MHPPLGIYGGTFDPVHYGHIKLAGIFRDTFKLQEVRLIPTGVPPHRPPPPVSPQQRADWVAEAIAAQPGLVLDEREVRRSGYCYTIDTLRELQREHPQTLLVWLIGGDSLAGLPGWRDWQQLLELGHLVVAARPGFDFATLPPPVSDQLQKRLAIASPEALSHGKISVLPAPLLSVSSTALRQRLARGEDVSDLTPVAASIVSSGLYRQSSDPV</sequence>
<evidence type="ECO:0000259" key="12">
    <source>
        <dbReference type="Pfam" id="PF01467"/>
    </source>
</evidence>
<evidence type="ECO:0000256" key="1">
    <source>
        <dbReference type="ARBA" id="ARBA00002324"/>
    </source>
</evidence>
<comment type="function">
    <text evidence="1 11">Catalyzes the reversible adenylation of nicotinate mononucleotide (NaMN) to nicotinic acid adenine dinucleotide (NaAD).</text>
</comment>